<feature type="transmembrane region" description="Helical" evidence="5">
    <location>
        <begin position="55"/>
        <end position="73"/>
    </location>
</feature>
<dbReference type="GO" id="GO:0005794">
    <property type="term" value="C:Golgi apparatus"/>
    <property type="evidence" value="ECO:0007669"/>
    <property type="project" value="TreeGrafter"/>
</dbReference>
<name>A0A183B102_9TREM</name>
<dbReference type="PANTHER" id="PTHR23291">
    <property type="entry name" value="BAX INHIBITOR-RELATED"/>
    <property type="match status" value="1"/>
</dbReference>
<feature type="transmembrane region" description="Helical" evidence="5">
    <location>
        <begin position="85"/>
        <end position="107"/>
    </location>
</feature>
<reference evidence="6" key="1">
    <citation type="submission" date="2016-06" db="UniProtKB">
        <authorList>
            <consortium name="WormBaseParasite"/>
        </authorList>
    </citation>
    <scope>IDENTIFICATION</scope>
</reference>
<feature type="transmembrane region" description="Helical" evidence="5">
    <location>
        <begin position="119"/>
        <end position="141"/>
    </location>
</feature>
<feature type="transmembrane region" description="Helical" evidence="5">
    <location>
        <begin position="21"/>
        <end position="43"/>
    </location>
</feature>
<protein>
    <submittedName>
        <fullName evidence="6">LFG1 protein</fullName>
    </submittedName>
</protein>
<comment type="similarity">
    <text evidence="5">Belongs to the BI1 family.</text>
</comment>
<dbReference type="PANTHER" id="PTHR23291:SF127">
    <property type="entry name" value="PROTEIN LIFEGUARD 1-LIKE"/>
    <property type="match status" value="1"/>
</dbReference>
<dbReference type="WBParaSite" id="ECPE_0001292501-mRNA-1">
    <property type="protein sequence ID" value="ECPE_0001292501-mRNA-1"/>
    <property type="gene ID" value="ECPE_0001292501"/>
</dbReference>
<organism evidence="6">
    <name type="scientific">Echinostoma caproni</name>
    <dbReference type="NCBI Taxonomy" id="27848"/>
    <lineage>
        <taxon>Eukaryota</taxon>
        <taxon>Metazoa</taxon>
        <taxon>Spiralia</taxon>
        <taxon>Lophotrochozoa</taxon>
        <taxon>Platyhelminthes</taxon>
        <taxon>Trematoda</taxon>
        <taxon>Digenea</taxon>
        <taxon>Plagiorchiida</taxon>
        <taxon>Echinostomata</taxon>
        <taxon>Echinostomatoidea</taxon>
        <taxon>Echinostomatidae</taxon>
        <taxon>Echinostoma</taxon>
    </lineage>
</organism>
<sequence length="144" mass="15856">LHVRTLALSYMTGCITAYHKTFIVLIALVCTVVLCLALSLFAVQTRCDFTMCSGMIFAVSMVVFLTGIACIIVNFTMGRNKILQAVYAGLVLLLFSLLLVFHTQQIVGGRKHDLDEEEYVFGAMQLYVDVIFIFTAMLGIAGSN</sequence>
<keyword evidence="3 5" id="KW-1133">Transmembrane helix</keyword>
<accession>A0A183B102</accession>
<proteinExistence type="inferred from homology"/>
<evidence type="ECO:0000256" key="3">
    <source>
        <dbReference type="ARBA" id="ARBA00022989"/>
    </source>
</evidence>
<dbReference type="GO" id="GO:2001234">
    <property type="term" value="P:negative regulation of apoptotic signaling pathway"/>
    <property type="evidence" value="ECO:0007669"/>
    <property type="project" value="TreeGrafter"/>
</dbReference>
<evidence type="ECO:0000256" key="5">
    <source>
        <dbReference type="RuleBase" id="RU004379"/>
    </source>
</evidence>
<dbReference type="AlphaFoldDB" id="A0A183B102"/>
<dbReference type="InterPro" id="IPR006214">
    <property type="entry name" value="Bax_inhibitor_1-related"/>
</dbReference>
<dbReference type="Pfam" id="PF01027">
    <property type="entry name" value="Bax1-I"/>
    <property type="match status" value="1"/>
</dbReference>
<evidence type="ECO:0000256" key="4">
    <source>
        <dbReference type="ARBA" id="ARBA00023136"/>
    </source>
</evidence>
<keyword evidence="4 5" id="KW-0472">Membrane</keyword>
<keyword evidence="2 5" id="KW-0812">Transmembrane</keyword>
<evidence type="ECO:0000256" key="2">
    <source>
        <dbReference type="ARBA" id="ARBA00022692"/>
    </source>
</evidence>
<evidence type="ECO:0000256" key="1">
    <source>
        <dbReference type="ARBA" id="ARBA00004141"/>
    </source>
</evidence>
<comment type="caution">
    <text evidence="5">Lacks conserved residue(s) required for the propagation of feature annotation.</text>
</comment>
<dbReference type="GO" id="GO:0016020">
    <property type="term" value="C:membrane"/>
    <property type="evidence" value="ECO:0007669"/>
    <property type="project" value="UniProtKB-SubCell"/>
</dbReference>
<dbReference type="GO" id="GO:0005783">
    <property type="term" value="C:endoplasmic reticulum"/>
    <property type="evidence" value="ECO:0007669"/>
    <property type="project" value="TreeGrafter"/>
</dbReference>
<evidence type="ECO:0000313" key="6">
    <source>
        <dbReference type="WBParaSite" id="ECPE_0001292501-mRNA-1"/>
    </source>
</evidence>
<comment type="subcellular location">
    <subcellularLocation>
        <location evidence="1">Membrane</location>
        <topology evidence="1">Multi-pass membrane protein</topology>
    </subcellularLocation>
</comment>